<dbReference type="EMBL" id="CAXDID020000430">
    <property type="protein sequence ID" value="CAL6090692.1"/>
    <property type="molecule type" value="Genomic_DNA"/>
</dbReference>
<dbReference type="InterPro" id="IPR059000">
    <property type="entry name" value="ATPase_P-type_domA"/>
</dbReference>
<feature type="transmembrane region" description="Helical" evidence="14">
    <location>
        <begin position="131"/>
        <end position="150"/>
    </location>
</feature>
<feature type="transmembrane region" description="Helical" evidence="14">
    <location>
        <begin position="105"/>
        <end position="125"/>
    </location>
</feature>
<evidence type="ECO:0000256" key="14">
    <source>
        <dbReference type="RuleBase" id="RU361146"/>
    </source>
</evidence>
<dbReference type="SUPFAM" id="SSF81660">
    <property type="entry name" value="Metal cation-transporting ATPase, ATP-binding domain N"/>
    <property type="match status" value="1"/>
</dbReference>
<keyword evidence="4 14" id="KW-0812">Transmembrane</keyword>
<keyword evidence="19" id="KW-1185">Reference proteome</keyword>
<keyword evidence="9" id="KW-0460">Magnesium</keyword>
<dbReference type="PROSITE" id="PS00154">
    <property type="entry name" value="ATPASE_E1_E2"/>
    <property type="match status" value="1"/>
</dbReference>
<dbReference type="AlphaFoldDB" id="A0AA86NS43"/>
<dbReference type="GO" id="GO:0046872">
    <property type="term" value="F:metal ion binding"/>
    <property type="evidence" value="ECO:0007669"/>
    <property type="project" value="UniProtKB-KW"/>
</dbReference>
<evidence type="ECO:0000256" key="6">
    <source>
        <dbReference type="ARBA" id="ARBA00022741"/>
    </source>
</evidence>
<evidence type="ECO:0000256" key="3">
    <source>
        <dbReference type="ARBA" id="ARBA00022568"/>
    </source>
</evidence>
<comment type="caution">
    <text evidence="17">The sequence shown here is derived from an EMBL/GenBank/DDBJ whole genome shotgun (WGS) entry which is preliminary data.</text>
</comment>
<keyword evidence="12 14" id="KW-0406">Ion transport</keyword>
<dbReference type="GO" id="GO:0005388">
    <property type="term" value="F:P-type calcium transporter activity"/>
    <property type="evidence" value="ECO:0007669"/>
    <property type="project" value="UniProtKB-EC"/>
</dbReference>
<feature type="transmembrane region" description="Helical" evidence="14">
    <location>
        <begin position="984"/>
        <end position="1004"/>
    </location>
</feature>
<dbReference type="InterPro" id="IPR044492">
    <property type="entry name" value="P_typ_ATPase_HD_dom"/>
</dbReference>
<proteinExistence type="inferred from homology"/>
<dbReference type="SMART" id="SM00831">
    <property type="entry name" value="Cation_ATPase_N"/>
    <property type="match status" value="1"/>
</dbReference>
<dbReference type="SUPFAM" id="SSF81653">
    <property type="entry name" value="Calcium ATPase, transduction domain A"/>
    <property type="match status" value="1"/>
</dbReference>
<keyword evidence="6 14" id="KW-0547">Nucleotide-binding</keyword>
<evidence type="ECO:0000256" key="10">
    <source>
        <dbReference type="ARBA" id="ARBA00022967"/>
    </source>
</evidence>
<feature type="coiled-coil region" evidence="15">
    <location>
        <begin position="1022"/>
        <end position="1049"/>
    </location>
</feature>
<evidence type="ECO:0000256" key="15">
    <source>
        <dbReference type="SAM" id="Coils"/>
    </source>
</evidence>
<evidence type="ECO:0000256" key="2">
    <source>
        <dbReference type="ARBA" id="ARBA00022448"/>
    </source>
</evidence>
<evidence type="ECO:0000256" key="5">
    <source>
        <dbReference type="ARBA" id="ARBA00022723"/>
    </source>
</evidence>
<dbReference type="SFLD" id="SFLDS00003">
    <property type="entry name" value="Haloacid_Dehalogenase"/>
    <property type="match status" value="1"/>
</dbReference>
<dbReference type="Pfam" id="PF00122">
    <property type="entry name" value="E1-E2_ATPase"/>
    <property type="match status" value="1"/>
</dbReference>
<dbReference type="InterPro" id="IPR001757">
    <property type="entry name" value="P_typ_ATPase"/>
</dbReference>
<dbReference type="Gene3D" id="2.70.150.10">
    <property type="entry name" value="Calcium-transporting ATPase, cytoplasmic transduction domain A"/>
    <property type="match status" value="1"/>
</dbReference>
<keyword evidence="3 14" id="KW-0109">Calcium transport</keyword>
<dbReference type="SFLD" id="SFLDG00002">
    <property type="entry name" value="C1.7:_P-type_atpase_like"/>
    <property type="match status" value="1"/>
</dbReference>
<keyword evidence="13 14" id="KW-0472">Membrane</keyword>
<dbReference type="Gene3D" id="3.40.50.1000">
    <property type="entry name" value="HAD superfamily/HAD-like"/>
    <property type="match status" value="1"/>
</dbReference>
<comment type="similarity">
    <text evidence="14">Belongs to the cation transport ATPase (P-type) (TC 3.A.3) family.</text>
</comment>
<keyword evidence="7 14" id="KW-0106">Calcium</keyword>
<dbReference type="EC" id="7.2.2.10" evidence="14"/>
<reference evidence="18 19" key="2">
    <citation type="submission" date="2024-07" db="EMBL/GenBank/DDBJ databases">
        <authorList>
            <person name="Akdeniz Z."/>
        </authorList>
    </citation>
    <scope>NUCLEOTIDE SEQUENCE [LARGE SCALE GENOMIC DNA]</scope>
</reference>
<keyword evidence="5" id="KW-0479">Metal-binding</keyword>
<dbReference type="FunFam" id="3.40.50.1000:FF:000193">
    <property type="entry name" value="Plasma membrane calcium-transporting ATPase 2"/>
    <property type="match status" value="1"/>
</dbReference>
<dbReference type="SFLD" id="SFLDF00027">
    <property type="entry name" value="p-type_atpase"/>
    <property type="match status" value="1"/>
</dbReference>
<dbReference type="InterPro" id="IPR018303">
    <property type="entry name" value="ATPase_P-typ_P_site"/>
</dbReference>
<dbReference type="PRINTS" id="PR00121">
    <property type="entry name" value="NAKATPASE"/>
</dbReference>
<dbReference type="GO" id="GO:0005524">
    <property type="term" value="F:ATP binding"/>
    <property type="evidence" value="ECO:0007669"/>
    <property type="project" value="UniProtKB-KW"/>
</dbReference>
<dbReference type="Pfam" id="PF13246">
    <property type="entry name" value="Cation_ATPase"/>
    <property type="match status" value="1"/>
</dbReference>
<evidence type="ECO:0000313" key="18">
    <source>
        <dbReference type="EMBL" id="CAL6090692.1"/>
    </source>
</evidence>
<keyword evidence="10" id="KW-1278">Translocase</keyword>
<dbReference type="EMBL" id="CATOUU010000331">
    <property type="protein sequence ID" value="CAI9924968.1"/>
    <property type="molecule type" value="Genomic_DNA"/>
</dbReference>
<dbReference type="InterPro" id="IPR008250">
    <property type="entry name" value="ATPase_P-typ_transduc_dom_A_sf"/>
</dbReference>
<dbReference type="GO" id="GO:0005886">
    <property type="term" value="C:plasma membrane"/>
    <property type="evidence" value="ECO:0007669"/>
    <property type="project" value="TreeGrafter"/>
</dbReference>
<keyword evidence="11 14" id="KW-1133">Transmembrane helix</keyword>
<reference evidence="17" key="1">
    <citation type="submission" date="2023-06" db="EMBL/GenBank/DDBJ databases">
        <authorList>
            <person name="Kurt Z."/>
        </authorList>
    </citation>
    <scope>NUCLEOTIDE SEQUENCE</scope>
</reference>
<dbReference type="Gene3D" id="3.40.1110.10">
    <property type="entry name" value="Calcium-transporting ATPase, cytoplasmic domain N"/>
    <property type="match status" value="1"/>
</dbReference>
<evidence type="ECO:0000256" key="11">
    <source>
        <dbReference type="ARBA" id="ARBA00022989"/>
    </source>
</evidence>
<comment type="function">
    <text evidence="14">Catalyzes the hydrolysis of ATP coupled with the transport of calcium.</text>
</comment>
<feature type="transmembrane region" description="Helical" evidence="14">
    <location>
        <begin position="896"/>
        <end position="913"/>
    </location>
</feature>
<evidence type="ECO:0000313" key="19">
    <source>
        <dbReference type="Proteomes" id="UP001642409"/>
    </source>
</evidence>
<evidence type="ECO:0000256" key="1">
    <source>
        <dbReference type="ARBA" id="ARBA00004127"/>
    </source>
</evidence>
<dbReference type="SUPFAM" id="SSF81665">
    <property type="entry name" value="Calcium ATPase, transmembrane domain M"/>
    <property type="match status" value="1"/>
</dbReference>
<feature type="transmembrane region" description="Helical" evidence="14">
    <location>
        <begin position="934"/>
        <end position="953"/>
    </location>
</feature>
<dbReference type="SUPFAM" id="SSF56784">
    <property type="entry name" value="HAD-like"/>
    <property type="match status" value="1"/>
</dbReference>
<organism evidence="17">
    <name type="scientific">Hexamita inflata</name>
    <dbReference type="NCBI Taxonomy" id="28002"/>
    <lineage>
        <taxon>Eukaryota</taxon>
        <taxon>Metamonada</taxon>
        <taxon>Diplomonadida</taxon>
        <taxon>Hexamitidae</taxon>
        <taxon>Hexamitinae</taxon>
        <taxon>Hexamita</taxon>
    </lineage>
</organism>
<feature type="transmembrane region" description="Helical" evidence="14">
    <location>
        <begin position="769"/>
        <end position="790"/>
    </location>
</feature>
<dbReference type="InterPro" id="IPR023299">
    <property type="entry name" value="ATPase_P-typ_cyto_dom_N"/>
</dbReference>
<dbReference type="FunFam" id="2.70.150.10:FF:000029">
    <property type="entry name" value="Calcium-transporting ATPase"/>
    <property type="match status" value="1"/>
</dbReference>
<dbReference type="GO" id="GO:0016887">
    <property type="term" value="F:ATP hydrolysis activity"/>
    <property type="evidence" value="ECO:0007669"/>
    <property type="project" value="InterPro"/>
</dbReference>
<evidence type="ECO:0000256" key="8">
    <source>
        <dbReference type="ARBA" id="ARBA00022840"/>
    </source>
</evidence>
<feature type="transmembrane region" description="Helical" evidence="14">
    <location>
        <begin position="850"/>
        <end position="872"/>
    </location>
</feature>
<feature type="transmembrane region" description="Helical" evidence="14">
    <location>
        <begin position="321"/>
        <end position="351"/>
    </location>
</feature>
<dbReference type="Pfam" id="PF00690">
    <property type="entry name" value="Cation_ATPase_N"/>
    <property type="match status" value="1"/>
</dbReference>
<evidence type="ECO:0000256" key="13">
    <source>
        <dbReference type="ARBA" id="ARBA00023136"/>
    </source>
</evidence>
<gene>
    <name evidence="17" type="ORF">HINF_LOCUS12613</name>
    <name evidence="18" type="ORF">HINF_LOCUS65430</name>
</gene>
<feature type="transmembrane region" description="Helical" evidence="14">
    <location>
        <begin position="236"/>
        <end position="256"/>
    </location>
</feature>
<comment type="subcellular location">
    <subcellularLocation>
        <location evidence="1">Endomembrane system</location>
        <topology evidence="1">Multi-pass membrane protein</topology>
    </subcellularLocation>
    <subcellularLocation>
        <location evidence="14">Membrane</location>
        <topology evidence="14">Multi-pass membrane protein</topology>
    </subcellularLocation>
</comment>
<keyword evidence="8 14" id="KW-0067">ATP-binding</keyword>
<feature type="transmembrane region" description="Helical" evidence="14">
    <location>
        <begin position="287"/>
        <end position="309"/>
    </location>
</feature>
<feature type="domain" description="Cation-transporting P-type ATPase N-terminal" evidence="16">
    <location>
        <begin position="49"/>
        <end position="121"/>
    </location>
</feature>
<dbReference type="InterPro" id="IPR023298">
    <property type="entry name" value="ATPase_P-typ_TM_dom_sf"/>
</dbReference>
<sequence length="1055" mass="115633">MAEFEKQPLVSNQQVEAHGVYSAASAFPYDVAQLQSIVRTRKLDEFKKNFQSVDNLVEKMKSHPVHGLSSSEIQMRKEAFGINKIEPPPPTPFWKLMLDALNDTTMIILIIASVVSMILTTTVIKPSELEWIDSVAILVAVVVVVMVTSCNDYSKEKQFRALNAQKDDKTMKVIRNGSQQEISVYEVVVGDIVVLGVGDQIAADGILIASNDMKVDESGMTGESDEIKKSVEKNPFLIGSCLVTGGSGLFIVTAVGKNSIYGDILLTLQENDEETPLQAKLDELAKIIGYVGIGSASMTFLVLIIEFFFKQDFHKAENYVIWVNYFILAITIIVVAVPEGLPLAVTISLAYSMKQMIKDQCLVRKLESCETMGSVSNICTDKTGTLTLNQMRVVRARFGKTSFIQQGTTPLGKDVKEKVHDETRKYYNLISSVCSTAEIKPDSSGKRVVVGNKTEGGMLLLSEEMGCDYVTYRKALVVGNQPEGAIHHKFDFSSERKRMSVVLKGKEFSANSGIKLDDKLYVLAKGASEMMLDKCTKIQLEDGSIVSLTQQDKTQIEKEILTFAEASLRTLILAYKEADMNTSLEADALESDLILSALVGIQDPLRPAVKQAVADCHHASITVRMVTGDNIITAVAISKDAGILPQGLNVDQAIAEKRAITGPEFAKLTDQEVDAMLPTLVCMARSAPKDKYRLVCRLKANNMVVAATGDGSNDAPQLKAANVGLAMGIAGTEVAKEASDMIIMNDAFDTIVKAIAWGRTVTANVRKFLQFQLSVNVVALLIAFLGAAVVEESPLTSIQLLYVNLIMDSLGSLALATEGPAKNVLDCPPIHRSASIIAPGMLRNVIISGAYQIIVILCMMFEGACGNGFTVVPDSLYPVGLVDAETIKHFKELRQTYRYTVVYNFFIMVQIFNEFNSRRLNNEVNIFEGITKNFMFCGVIISTAVFQVIIMLVPGIRDVFGVYSCGPSALKPCKILTAPNSISGASWAVSICMAAGIMIVHLLGRAFIKTDKEFPVSEKRVAKDMEKIRKREQAQREKEEEELINRKKNFTDVAK</sequence>
<dbReference type="NCBIfam" id="TIGR01494">
    <property type="entry name" value="ATPase_P-type"/>
    <property type="match status" value="2"/>
</dbReference>
<protein>
    <recommendedName>
        <fullName evidence="14">Calcium-transporting ATPase</fullName>
        <ecNumber evidence="14">7.2.2.10</ecNumber>
    </recommendedName>
</protein>
<dbReference type="InterPro" id="IPR006408">
    <property type="entry name" value="P-type_ATPase_IIB"/>
</dbReference>
<accession>A0AA86NS43</accession>
<dbReference type="NCBIfam" id="TIGR01517">
    <property type="entry name" value="ATPase-IIB_Ca"/>
    <property type="match status" value="1"/>
</dbReference>
<dbReference type="PANTHER" id="PTHR24093:SF369">
    <property type="entry name" value="CALCIUM-TRANSPORTING ATPASE"/>
    <property type="match status" value="1"/>
</dbReference>
<dbReference type="Pfam" id="PF00689">
    <property type="entry name" value="Cation_ATPase_C"/>
    <property type="match status" value="1"/>
</dbReference>
<dbReference type="Gene3D" id="1.20.1110.10">
    <property type="entry name" value="Calcium-transporting ATPase, transmembrane domain"/>
    <property type="match status" value="1"/>
</dbReference>
<comment type="catalytic activity">
    <reaction evidence="14">
        <text>Ca(2+)(in) + ATP + H2O = Ca(2+)(out) + ADP + phosphate + H(+)</text>
        <dbReference type="Rhea" id="RHEA:18105"/>
        <dbReference type="ChEBI" id="CHEBI:15377"/>
        <dbReference type="ChEBI" id="CHEBI:15378"/>
        <dbReference type="ChEBI" id="CHEBI:29108"/>
        <dbReference type="ChEBI" id="CHEBI:30616"/>
        <dbReference type="ChEBI" id="CHEBI:43474"/>
        <dbReference type="ChEBI" id="CHEBI:456216"/>
        <dbReference type="EC" id="7.2.2.10"/>
    </reaction>
</comment>
<dbReference type="PRINTS" id="PR00119">
    <property type="entry name" value="CATATPASE"/>
</dbReference>
<evidence type="ECO:0000256" key="7">
    <source>
        <dbReference type="ARBA" id="ARBA00022837"/>
    </source>
</evidence>
<evidence type="ECO:0000256" key="12">
    <source>
        <dbReference type="ARBA" id="ARBA00023065"/>
    </source>
</evidence>
<dbReference type="InterPro" id="IPR006068">
    <property type="entry name" value="ATPase_P-typ_cation-transptr_C"/>
</dbReference>
<dbReference type="Proteomes" id="UP001642409">
    <property type="component" value="Unassembled WGS sequence"/>
</dbReference>
<dbReference type="InterPro" id="IPR004014">
    <property type="entry name" value="ATPase_P-typ_cation-transptr_N"/>
</dbReference>
<dbReference type="PANTHER" id="PTHR24093">
    <property type="entry name" value="CATION TRANSPORTING ATPASE"/>
    <property type="match status" value="1"/>
</dbReference>
<evidence type="ECO:0000256" key="9">
    <source>
        <dbReference type="ARBA" id="ARBA00022842"/>
    </source>
</evidence>
<dbReference type="GO" id="GO:0012505">
    <property type="term" value="C:endomembrane system"/>
    <property type="evidence" value="ECO:0007669"/>
    <property type="project" value="UniProtKB-SubCell"/>
</dbReference>
<keyword evidence="2 14" id="KW-0813">Transport</keyword>
<name>A0AA86NS43_9EUKA</name>
<dbReference type="Pfam" id="PF08282">
    <property type="entry name" value="Hydrolase_3"/>
    <property type="match status" value="1"/>
</dbReference>
<evidence type="ECO:0000313" key="17">
    <source>
        <dbReference type="EMBL" id="CAI9924968.1"/>
    </source>
</evidence>
<keyword evidence="15" id="KW-0175">Coiled coil</keyword>
<dbReference type="InterPro" id="IPR036412">
    <property type="entry name" value="HAD-like_sf"/>
</dbReference>
<dbReference type="InterPro" id="IPR023214">
    <property type="entry name" value="HAD_sf"/>
</dbReference>
<evidence type="ECO:0000256" key="4">
    <source>
        <dbReference type="ARBA" id="ARBA00022692"/>
    </source>
</evidence>
<evidence type="ECO:0000259" key="16">
    <source>
        <dbReference type="SMART" id="SM00831"/>
    </source>
</evidence>